<dbReference type="PANTHER" id="PTHR33295">
    <property type="entry name" value="ATPASE"/>
    <property type="match status" value="1"/>
</dbReference>
<protein>
    <submittedName>
        <fullName evidence="1">ATP-binding protein</fullName>
    </submittedName>
</protein>
<accession>A0A7M3V9G0</accession>
<dbReference type="EMBL" id="CP041165">
    <property type="protein sequence ID" value="QOP40393.1"/>
    <property type="molecule type" value="Genomic_DNA"/>
</dbReference>
<evidence type="ECO:0000313" key="2">
    <source>
        <dbReference type="Proteomes" id="UP000593910"/>
    </source>
</evidence>
<keyword evidence="1" id="KW-0547">Nucleotide-binding</keyword>
<dbReference type="RefSeq" id="WP_193113821.1">
    <property type="nucleotide sequence ID" value="NZ_CP041165.1"/>
</dbReference>
<evidence type="ECO:0000313" key="1">
    <source>
        <dbReference type="EMBL" id="QOP40393.1"/>
    </source>
</evidence>
<reference evidence="1 2" key="1">
    <citation type="submission" date="2019-06" db="EMBL/GenBank/DDBJ databases">
        <title>Sulfurimonas gotlandica sp. nov., a chemoautotrophic and psychrotolerant epsilonproteobacterium isolated from a pelagic redoxcline, and an emended description of the genus Sulfurimonas.</title>
        <authorList>
            <person name="Wang S."/>
            <person name="Jiang L."/>
            <person name="Shao Z."/>
        </authorList>
    </citation>
    <scope>NUCLEOTIDE SEQUENCE [LARGE SCALE GENOMIC DNA]</scope>
    <source>
        <strain evidence="1 2">B2</strain>
    </source>
</reference>
<dbReference type="Proteomes" id="UP000593910">
    <property type="component" value="Chromosome"/>
</dbReference>
<organism evidence="1 2">
    <name type="scientific">Sulfurimonas marina</name>
    <dbReference type="NCBI Taxonomy" id="2590551"/>
    <lineage>
        <taxon>Bacteria</taxon>
        <taxon>Pseudomonadati</taxon>
        <taxon>Campylobacterota</taxon>
        <taxon>Epsilonproteobacteria</taxon>
        <taxon>Campylobacterales</taxon>
        <taxon>Sulfurimonadaceae</taxon>
        <taxon>Sulfurimonas</taxon>
    </lineage>
</organism>
<name>A0A7M3V9G0_9BACT</name>
<dbReference type="KEGG" id="smax:FJR03_01000"/>
<keyword evidence="1" id="KW-0067">ATP-binding</keyword>
<sequence length="354" mass="41816">MEILLEEFYKIDLHLDKYHDRKVQIDERSYQINGITKSGKTQLVKSYLLSHKKSSYLYIDCDDIRIDVEVLNSSLNKFCQDNRIDILVFDNYKEEFNFPNVSQLLITSEKKLPIPELDALSLYPLDYEEFLAYEHKYDSSALNHFFQLGGLAVMHKIYSDERNIYLQKVFQNALDDIEFDILVLCAKFNSQKLSAFTIYERLKAKRKISKDKLYKSFESLVEKQYIHLLEKFNHTRATKKVYLCDTSLKSALSLEKNFGRLFENMVYLELLKQDKELFYDDDLEFYLPQDDEIILCKPFADERKVFKKLESLEAFIFTYSIRKITVVTMNKEGSLSHPLSKVNIVPFDVWAIGD</sequence>
<dbReference type="AlphaFoldDB" id="A0A7M3V9G0"/>
<dbReference type="GO" id="GO:0005524">
    <property type="term" value="F:ATP binding"/>
    <property type="evidence" value="ECO:0007669"/>
    <property type="project" value="UniProtKB-KW"/>
</dbReference>
<gene>
    <name evidence="1" type="ORF">FJR03_01000</name>
</gene>
<keyword evidence="2" id="KW-1185">Reference proteome</keyword>
<proteinExistence type="predicted"/>
<dbReference type="PANTHER" id="PTHR33295:SF18">
    <property type="entry name" value="AAA+ ATPASE DOMAIN-CONTAINING PROTEIN"/>
    <property type="match status" value="1"/>
</dbReference>